<dbReference type="AlphaFoldDB" id="A0A0N0DQH5"/>
<dbReference type="PROSITE" id="PS00108">
    <property type="entry name" value="PROTEIN_KINASE_ST"/>
    <property type="match status" value="1"/>
</dbReference>
<keyword evidence="4" id="KW-0547">Nucleotide-binding</keyword>
<evidence type="ECO:0000256" key="8">
    <source>
        <dbReference type="ARBA" id="ARBA00048679"/>
    </source>
</evidence>
<evidence type="ECO:0000313" key="12">
    <source>
        <dbReference type="Proteomes" id="UP000037923"/>
    </source>
</evidence>
<evidence type="ECO:0000256" key="9">
    <source>
        <dbReference type="SAM" id="MobiDB-lite"/>
    </source>
</evidence>
<evidence type="ECO:0000256" key="6">
    <source>
        <dbReference type="ARBA" id="ARBA00022840"/>
    </source>
</evidence>
<evidence type="ECO:0000256" key="5">
    <source>
        <dbReference type="ARBA" id="ARBA00022777"/>
    </source>
</evidence>
<evidence type="ECO:0000256" key="3">
    <source>
        <dbReference type="ARBA" id="ARBA00022679"/>
    </source>
</evidence>
<name>A0A0N0DQH5_LEPPY</name>
<feature type="compositionally biased region" description="Polar residues" evidence="9">
    <location>
        <begin position="757"/>
        <end position="782"/>
    </location>
</feature>
<dbReference type="Pfam" id="PF00069">
    <property type="entry name" value="Pkinase"/>
    <property type="match status" value="1"/>
</dbReference>
<feature type="compositionally biased region" description="Basic residues" evidence="9">
    <location>
        <begin position="823"/>
        <end position="832"/>
    </location>
</feature>
<dbReference type="GeneID" id="26910318"/>
<evidence type="ECO:0000256" key="4">
    <source>
        <dbReference type="ARBA" id="ARBA00022741"/>
    </source>
</evidence>
<dbReference type="EMBL" id="LGTL01000039">
    <property type="protein sequence ID" value="KPA73212.1"/>
    <property type="molecule type" value="Genomic_DNA"/>
</dbReference>
<dbReference type="EC" id="2.7.11.1" evidence="1"/>
<evidence type="ECO:0000313" key="11">
    <source>
        <dbReference type="EMBL" id="KPA73212.1"/>
    </source>
</evidence>
<dbReference type="OMA" id="GMEHYTK"/>
<feature type="compositionally biased region" description="Basic and acidic residues" evidence="9">
    <location>
        <begin position="663"/>
        <end position="673"/>
    </location>
</feature>
<dbReference type="RefSeq" id="XP_015651651.1">
    <property type="nucleotide sequence ID" value="XM_015809761.1"/>
</dbReference>
<comment type="caution">
    <text evidence="11">The sequence shown here is derived from an EMBL/GenBank/DDBJ whole genome shotgun (WGS) entry which is preliminary data.</text>
</comment>
<feature type="compositionally biased region" description="Low complexity" evidence="9">
    <location>
        <begin position="491"/>
        <end position="507"/>
    </location>
</feature>
<sequence length="862" mass="92835">MGMEHYTKVKDLGGTNGAFLARDRQLPDRLVVIKRLADGTQGMEELNAFLRLRHPHVIRFLESFLFDGALYLVMPYEQGGDLDELFLYLKERHKMPTTHTLLLWFEQLLDALAFCHANHVIHRDIKPSNILVSEDTKMLYLADFGSSKTLDTSNVTSTFVGSPLWISPEVLMGTKYSFAADIWSLGCVFYEMATLRKPFSAPSFAHLVQQVTRGQIAPLPPSVASEVREIVQSMLQLHPAERTTAAAALGVARAALAGAEARRNVTPKALRSPIPPANLSPTAAGGRPAPAAPLVLSAPTTVAAPQPTPEPPQPEQAAAADAPPPNAAREPRKSPVKDNGTVPPVAQTNPPPHAASSGVTTPLTNTLDTATPVNSVNGSVKDSIKKADTLPGGDSPAYVVVRKRPAGGTPSPYASAPTKSLSPPPAAEVPAGEEEKSKSSTALTAEPCTPQQMVLNIPTAAFRKPVARKKPTAPRSAALRQPAAPSHQSRPRLQQQQQQRQQVVSLPAPTSGSSAPNFVRQLTADAQFGRRLSTKSAAEVVHEQRNSLHTTETKVVVKAAPPRALPTRAKTAAENASTQRHVPGESPTRAAAAPLPPPPLIGEAERQAPEPGPMVPTKSPAKAAGRVPADQWMEERMRELSAMENYLYQHRVGDDKVLQTYDARRDEEDRQREAAAAMAVPRPPPHRSPAQRRMSPSKAFSSPPTSAGVLVISPPAPVKSQPSQRRSFPVGVSTDPRPDSVASPVLRRASDGRQPSHPGSHTGSRQGSLASTFNGRQASNARPHQPISEEEHQRLEEERAAAREKREAERQRMKELIREQRATAKKQKRKPKKGGDKGAMVVDIVVPDHRRAVAGDAAAATE</sequence>
<dbReference type="InterPro" id="IPR008271">
    <property type="entry name" value="Ser/Thr_kinase_AS"/>
</dbReference>
<dbReference type="InterPro" id="IPR051131">
    <property type="entry name" value="NEK_Ser/Thr_kinase_NIMA"/>
</dbReference>
<dbReference type="Proteomes" id="UP000037923">
    <property type="component" value="Unassembled WGS sequence"/>
</dbReference>
<keyword evidence="5" id="KW-0418">Kinase</keyword>
<evidence type="ECO:0000256" key="7">
    <source>
        <dbReference type="ARBA" id="ARBA00047899"/>
    </source>
</evidence>
<feature type="compositionally biased region" description="Low complexity" evidence="9">
    <location>
        <begin position="360"/>
        <end position="372"/>
    </location>
</feature>
<protein>
    <recommendedName>
        <fullName evidence="1">non-specific serine/threonine protein kinase</fullName>
        <ecNumber evidence="1">2.7.11.1</ecNumber>
    </recommendedName>
</protein>
<comment type="catalytic activity">
    <reaction evidence="7">
        <text>L-threonyl-[protein] + ATP = O-phospho-L-threonyl-[protein] + ADP + H(+)</text>
        <dbReference type="Rhea" id="RHEA:46608"/>
        <dbReference type="Rhea" id="RHEA-COMP:11060"/>
        <dbReference type="Rhea" id="RHEA-COMP:11605"/>
        <dbReference type="ChEBI" id="CHEBI:15378"/>
        <dbReference type="ChEBI" id="CHEBI:30013"/>
        <dbReference type="ChEBI" id="CHEBI:30616"/>
        <dbReference type="ChEBI" id="CHEBI:61977"/>
        <dbReference type="ChEBI" id="CHEBI:456216"/>
        <dbReference type="EC" id="2.7.11.1"/>
    </reaction>
</comment>
<organism evidence="11 12">
    <name type="scientific">Leptomonas pyrrhocoris</name>
    <name type="common">Firebug parasite</name>
    <dbReference type="NCBI Taxonomy" id="157538"/>
    <lineage>
        <taxon>Eukaryota</taxon>
        <taxon>Discoba</taxon>
        <taxon>Euglenozoa</taxon>
        <taxon>Kinetoplastea</taxon>
        <taxon>Metakinetoplastina</taxon>
        <taxon>Trypanosomatida</taxon>
        <taxon>Trypanosomatidae</taxon>
        <taxon>Leishmaniinae</taxon>
        <taxon>Leptomonas</taxon>
    </lineage>
</organism>
<feature type="compositionally biased region" description="Basic and acidic residues" evidence="9">
    <location>
        <begin position="787"/>
        <end position="822"/>
    </location>
</feature>
<feature type="compositionally biased region" description="Polar residues" evidence="9">
    <location>
        <begin position="439"/>
        <end position="454"/>
    </location>
</feature>
<feature type="region of interest" description="Disordered" evidence="9">
    <location>
        <begin position="267"/>
        <end position="522"/>
    </location>
</feature>
<accession>A0A0N0DQH5</accession>
<feature type="domain" description="Protein kinase" evidence="10">
    <location>
        <begin position="6"/>
        <end position="256"/>
    </location>
</feature>
<dbReference type="SMART" id="SM00220">
    <property type="entry name" value="S_TKc"/>
    <property type="match status" value="1"/>
</dbReference>
<dbReference type="VEuPathDB" id="TriTrypDB:LpyrH10_39_0160"/>
<dbReference type="SUPFAM" id="SSF56112">
    <property type="entry name" value="Protein kinase-like (PK-like)"/>
    <property type="match status" value="1"/>
</dbReference>
<keyword evidence="2" id="KW-0723">Serine/threonine-protein kinase</keyword>
<evidence type="ECO:0000259" key="10">
    <source>
        <dbReference type="PROSITE" id="PS50011"/>
    </source>
</evidence>
<feature type="region of interest" description="Disordered" evidence="9">
    <location>
        <begin position="663"/>
        <end position="841"/>
    </location>
</feature>
<keyword evidence="3" id="KW-0808">Transferase</keyword>
<gene>
    <name evidence="11" type="ORF">ABB37_10038</name>
</gene>
<evidence type="ECO:0000256" key="2">
    <source>
        <dbReference type="ARBA" id="ARBA00022527"/>
    </source>
</evidence>
<keyword evidence="12" id="KW-1185">Reference proteome</keyword>
<dbReference type="PROSITE" id="PS50011">
    <property type="entry name" value="PROTEIN_KINASE_DOM"/>
    <property type="match status" value="1"/>
</dbReference>
<dbReference type="OrthoDB" id="248923at2759"/>
<dbReference type="GO" id="GO:0005524">
    <property type="term" value="F:ATP binding"/>
    <property type="evidence" value="ECO:0007669"/>
    <property type="project" value="UniProtKB-KW"/>
</dbReference>
<dbReference type="GO" id="GO:0004674">
    <property type="term" value="F:protein serine/threonine kinase activity"/>
    <property type="evidence" value="ECO:0007669"/>
    <property type="project" value="UniProtKB-KW"/>
</dbReference>
<dbReference type="InterPro" id="IPR011009">
    <property type="entry name" value="Kinase-like_dom_sf"/>
</dbReference>
<feature type="region of interest" description="Disordered" evidence="9">
    <location>
        <begin position="563"/>
        <end position="630"/>
    </location>
</feature>
<dbReference type="Gene3D" id="1.10.510.10">
    <property type="entry name" value="Transferase(Phosphotransferase) domain 1"/>
    <property type="match status" value="1"/>
</dbReference>
<keyword evidence="6" id="KW-0067">ATP-binding</keyword>
<evidence type="ECO:0000256" key="1">
    <source>
        <dbReference type="ARBA" id="ARBA00012513"/>
    </source>
</evidence>
<reference evidence="11 12" key="1">
    <citation type="submission" date="2015-07" db="EMBL/GenBank/DDBJ databases">
        <title>High-quality genome of monoxenous trypanosomatid Leptomonas pyrrhocoris.</title>
        <authorList>
            <person name="Flegontov P."/>
            <person name="Butenko A."/>
            <person name="Firsov S."/>
            <person name="Vlcek C."/>
            <person name="Logacheva M.D."/>
            <person name="Field M."/>
            <person name="Filatov D."/>
            <person name="Flegontova O."/>
            <person name="Gerasimov E."/>
            <person name="Jackson A.P."/>
            <person name="Kelly S."/>
            <person name="Opperdoes F."/>
            <person name="O'Reilly A."/>
            <person name="Votypka J."/>
            <person name="Yurchenko V."/>
            <person name="Lukes J."/>
        </authorList>
    </citation>
    <scope>NUCLEOTIDE SEQUENCE [LARGE SCALE GENOMIC DNA]</scope>
    <source>
        <strain evidence="11">H10</strain>
    </source>
</reference>
<proteinExistence type="predicted"/>
<dbReference type="PANTHER" id="PTHR44899">
    <property type="entry name" value="CAMK FAMILY PROTEIN KINASE"/>
    <property type="match status" value="1"/>
</dbReference>
<feature type="compositionally biased region" description="Low complexity" evidence="9">
    <location>
        <begin position="281"/>
        <end position="305"/>
    </location>
</feature>
<dbReference type="InterPro" id="IPR000719">
    <property type="entry name" value="Prot_kinase_dom"/>
</dbReference>
<dbReference type="PANTHER" id="PTHR44899:SF3">
    <property type="entry name" value="SERINE_THREONINE-PROTEIN KINASE NEK1"/>
    <property type="match status" value="1"/>
</dbReference>
<comment type="catalytic activity">
    <reaction evidence="8">
        <text>L-seryl-[protein] + ATP = O-phospho-L-seryl-[protein] + ADP + H(+)</text>
        <dbReference type="Rhea" id="RHEA:17989"/>
        <dbReference type="Rhea" id="RHEA-COMP:9863"/>
        <dbReference type="Rhea" id="RHEA-COMP:11604"/>
        <dbReference type="ChEBI" id="CHEBI:15378"/>
        <dbReference type="ChEBI" id="CHEBI:29999"/>
        <dbReference type="ChEBI" id="CHEBI:30616"/>
        <dbReference type="ChEBI" id="CHEBI:83421"/>
        <dbReference type="ChEBI" id="CHEBI:456216"/>
        <dbReference type="EC" id="2.7.11.1"/>
    </reaction>
</comment>